<accession>A0ABR2QPR8</accession>
<keyword evidence="3" id="KW-1185">Reference proteome</keyword>
<organism evidence="2 3">
    <name type="scientific">Hibiscus sabdariffa</name>
    <name type="common">roselle</name>
    <dbReference type="NCBI Taxonomy" id="183260"/>
    <lineage>
        <taxon>Eukaryota</taxon>
        <taxon>Viridiplantae</taxon>
        <taxon>Streptophyta</taxon>
        <taxon>Embryophyta</taxon>
        <taxon>Tracheophyta</taxon>
        <taxon>Spermatophyta</taxon>
        <taxon>Magnoliopsida</taxon>
        <taxon>eudicotyledons</taxon>
        <taxon>Gunneridae</taxon>
        <taxon>Pentapetalae</taxon>
        <taxon>rosids</taxon>
        <taxon>malvids</taxon>
        <taxon>Malvales</taxon>
        <taxon>Malvaceae</taxon>
        <taxon>Malvoideae</taxon>
        <taxon>Hibiscus</taxon>
    </lineage>
</organism>
<evidence type="ECO:0000256" key="1">
    <source>
        <dbReference type="SAM" id="Phobius"/>
    </source>
</evidence>
<keyword evidence="1" id="KW-0472">Membrane</keyword>
<evidence type="ECO:0000313" key="3">
    <source>
        <dbReference type="Proteomes" id="UP001396334"/>
    </source>
</evidence>
<dbReference type="Proteomes" id="UP001396334">
    <property type="component" value="Unassembled WGS sequence"/>
</dbReference>
<proteinExistence type="predicted"/>
<keyword evidence="1" id="KW-0812">Transmembrane</keyword>
<comment type="caution">
    <text evidence="2">The sequence shown here is derived from an EMBL/GenBank/DDBJ whole genome shotgun (WGS) entry which is preliminary data.</text>
</comment>
<dbReference type="EMBL" id="JBBPBN010000034">
    <property type="protein sequence ID" value="KAK9002670.1"/>
    <property type="molecule type" value="Genomic_DNA"/>
</dbReference>
<keyword evidence="1" id="KW-1133">Transmembrane helix</keyword>
<evidence type="ECO:0000313" key="2">
    <source>
        <dbReference type="EMBL" id="KAK9002670.1"/>
    </source>
</evidence>
<name>A0ABR2QPR8_9ROSI</name>
<reference evidence="2 3" key="1">
    <citation type="journal article" date="2024" name="G3 (Bethesda)">
        <title>Genome assembly of Hibiscus sabdariffa L. provides insights into metabolisms of medicinal natural products.</title>
        <authorList>
            <person name="Kim T."/>
        </authorList>
    </citation>
    <scope>NUCLEOTIDE SEQUENCE [LARGE SCALE GENOMIC DNA]</scope>
    <source>
        <strain evidence="2">TK-2024</strain>
        <tissue evidence="2">Old leaves</tissue>
    </source>
</reference>
<protein>
    <submittedName>
        <fullName evidence="2">Uncharacterized protein</fullName>
    </submittedName>
</protein>
<gene>
    <name evidence="2" type="ORF">V6N11_060254</name>
</gene>
<sequence>MTERKSLSMNHSWLSVLVAVSMVTPMIAALRIKLWRNHMNSIPTSPKLQLCIVHLTRMGLGCLSKNRRRRPAKLASQLNQSVLNSIATTSKYNLIFVENDPVVETSTADITPASDIQPAPPTPVPNQDIEALLHGNYFGLDIVLVPNGKSKLKGKNQVVPHKSSPLFLKQRDTNIIPRKSSSGVSSTTSASKKLSLGPSKHLTLTTSVSAPLIVINHGRQQQGPSYITDAQSIWPAHGARSPTALSYVDQAHKGVEAAKARTKKRAIQSLKLVDFQWCTDHEPLLAAGTSYFASMFDVDDDAPFSLCGFFFPPLVVTASASLTMIPHESEIKAALFNMAPLKALGIDSPHAHFY</sequence>
<feature type="transmembrane region" description="Helical" evidence="1">
    <location>
        <begin position="12"/>
        <end position="32"/>
    </location>
</feature>